<dbReference type="InterPro" id="IPR035472">
    <property type="entry name" value="RpiR-like_SIS"/>
</dbReference>
<dbReference type="Pfam" id="PF01380">
    <property type="entry name" value="SIS"/>
    <property type="match status" value="1"/>
</dbReference>
<dbReference type="PANTHER" id="PTHR30514:SF1">
    <property type="entry name" value="HTH-TYPE TRANSCRIPTIONAL REGULATOR HEXR-RELATED"/>
    <property type="match status" value="1"/>
</dbReference>
<dbReference type="SUPFAM" id="SSF53697">
    <property type="entry name" value="SIS domain"/>
    <property type="match status" value="1"/>
</dbReference>
<dbReference type="GO" id="GO:0097367">
    <property type="term" value="F:carbohydrate derivative binding"/>
    <property type="evidence" value="ECO:0007669"/>
    <property type="project" value="InterPro"/>
</dbReference>
<evidence type="ECO:0000256" key="2">
    <source>
        <dbReference type="ARBA" id="ARBA00023125"/>
    </source>
</evidence>
<dbReference type="InterPro" id="IPR036388">
    <property type="entry name" value="WH-like_DNA-bd_sf"/>
</dbReference>
<reference evidence="6" key="1">
    <citation type="submission" date="2019-06" db="EMBL/GenBank/DDBJ databases">
        <authorList>
            <person name="Murdoch R.W."/>
            <person name="Fathepure B."/>
        </authorList>
    </citation>
    <scope>NUCLEOTIDE SEQUENCE</scope>
</reference>
<keyword evidence="1" id="KW-0805">Transcription regulation</keyword>
<evidence type="ECO:0000259" key="4">
    <source>
        <dbReference type="PROSITE" id="PS51071"/>
    </source>
</evidence>
<sequence>MSTPHPGDGPVTAPRSVLAEIRDALPGLRRSERKVAECVLADPDAVPEAPIATLAARAGVSEPTVVRFCRALGHSGFQQFRLALARDTAGGDACMISGIERDDSIASLTAKVMDRSVTTLLQARRSLDTARIEAAVALLAGASRIELYGQGASGIVAADAQHKLFRLGIPVVAYSDPHVHGMAAAIVPANAVVVAISHTGRSRAIVESVARARHNGAAVIGITAADSPLAARCSVVLGAEADEDTDLYTPMMSRLVHLAILDVLAAGLAVAGGEATLERLRRTKRSLTVARGDGDTAEQPAARERLS</sequence>
<dbReference type="InterPro" id="IPR009057">
    <property type="entry name" value="Homeodomain-like_sf"/>
</dbReference>
<dbReference type="Pfam" id="PF01418">
    <property type="entry name" value="HTH_6"/>
    <property type="match status" value="1"/>
</dbReference>
<evidence type="ECO:0000256" key="3">
    <source>
        <dbReference type="ARBA" id="ARBA00023163"/>
    </source>
</evidence>
<dbReference type="GO" id="GO:1901135">
    <property type="term" value="P:carbohydrate derivative metabolic process"/>
    <property type="evidence" value="ECO:0007669"/>
    <property type="project" value="InterPro"/>
</dbReference>
<accession>A0A5B8RIZ3</accession>
<feature type="domain" description="HTH rpiR-type" evidence="4">
    <location>
        <begin position="15"/>
        <end position="91"/>
    </location>
</feature>
<evidence type="ECO:0000256" key="1">
    <source>
        <dbReference type="ARBA" id="ARBA00023015"/>
    </source>
</evidence>
<dbReference type="PANTHER" id="PTHR30514">
    <property type="entry name" value="GLUCOKINASE"/>
    <property type="match status" value="1"/>
</dbReference>
<organism evidence="6">
    <name type="scientific">uncultured organism</name>
    <dbReference type="NCBI Taxonomy" id="155900"/>
    <lineage>
        <taxon>unclassified sequences</taxon>
        <taxon>environmental samples</taxon>
    </lineage>
</organism>
<dbReference type="EMBL" id="MN079169">
    <property type="protein sequence ID" value="QEA06767.1"/>
    <property type="molecule type" value="Genomic_DNA"/>
</dbReference>
<proteinExistence type="predicted"/>
<evidence type="ECO:0000313" key="6">
    <source>
        <dbReference type="EMBL" id="QEA06767.1"/>
    </source>
</evidence>
<protein>
    <submittedName>
        <fullName evidence="6">HTH-type transcriptional regulator HexR</fullName>
    </submittedName>
</protein>
<dbReference type="PROSITE" id="PS51464">
    <property type="entry name" value="SIS"/>
    <property type="match status" value="1"/>
</dbReference>
<dbReference type="PROSITE" id="PS51071">
    <property type="entry name" value="HTH_RPIR"/>
    <property type="match status" value="1"/>
</dbReference>
<feature type="domain" description="SIS" evidence="5">
    <location>
        <begin position="135"/>
        <end position="274"/>
    </location>
</feature>
<name>A0A5B8RIZ3_9ZZZZ</name>
<dbReference type="Gene3D" id="3.40.50.10490">
    <property type="entry name" value="Glucose-6-phosphate isomerase like protein, domain 1"/>
    <property type="match status" value="1"/>
</dbReference>
<dbReference type="SUPFAM" id="SSF46689">
    <property type="entry name" value="Homeodomain-like"/>
    <property type="match status" value="1"/>
</dbReference>
<keyword evidence="3" id="KW-0804">Transcription</keyword>
<dbReference type="InterPro" id="IPR047640">
    <property type="entry name" value="RpiR-like"/>
</dbReference>
<dbReference type="AlphaFoldDB" id="A0A5B8RIZ3"/>
<dbReference type="InterPro" id="IPR001347">
    <property type="entry name" value="SIS_dom"/>
</dbReference>
<keyword evidence="2" id="KW-0238">DNA-binding</keyword>
<dbReference type="CDD" id="cd05013">
    <property type="entry name" value="SIS_RpiR"/>
    <property type="match status" value="1"/>
</dbReference>
<dbReference type="InterPro" id="IPR000281">
    <property type="entry name" value="HTH_RpiR"/>
</dbReference>
<gene>
    <name evidence="6" type="primary">hexR_2</name>
    <name evidence="6" type="ORF">KBTEX_03108</name>
</gene>
<evidence type="ECO:0000259" key="5">
    <source>
        <dbReference type="PROSITE" id="PS51464"/>
    </source>
</evidence>
<dbReference type="GO" id="GO:0003700">
    <property type="term" value="F:DNA-binding transcription factor activity"/>
    <property type="evidence" value="ECO:0007669"/>
    <property type="project" value="InterPro"/>
</dbReference>
<dbReference type="GO" id="GO:0003677">
    <property type="term" value="F:DNA binding"/>
    <property type="evidence" value="ECO:0007669"/>
    <property type="project" value="UniProtKB-KW"/>
</dbReference>
<dbReference type="Gene3D" id="1.10.10.10">
    <property type="entry name" value="Winged helix-like DNA-binding domain superfamily/Winged helix DNA-binding domain"/>
    <property type="match status" value="1"/>
</dbReference>
<dbReference type="InterPro" id="IPR046348">
    <property type="entry name" value="SIS_dom_sf"/>
</dbReference>